<feature type="compositionally biased region" description="Polar residues" evidence="1">
    <location>
        <begin position="631"/>
        <end position="640"/>
    </location>
</feature>
<feature type="compositionally biased region" description="Polar residues" evidence="1">
    <location>
        <begin position="647"/>
        <end position="656"/>
    </location>
</feature>
<accession>A0A2A2EH01</accession>
<feature type="region of interest" description="Disordered" evidence="1">
    <location>
        <begin position="595"/>
        <end position="656"/>
    </location>
</feature>
<name>A0A2A2EH01_9BIFI</name>
<dbReference type="RefSeq" id="WP_095614513.1">
    <property type="nucleotide sequence ID" value="NZ_MVOH01000006.1"/>
</dbReference>
<keyword evidence="5" id="KW-1185">Reference proteome</keyword>
<feature type="compositionally biased region" description="Basic and acidic residues" evidence="1">
    <location>
        <begin position="608"/>
        <end position="618"/>
    </location>
</feature>
<comment type="caution">
    <text evidence="4">The sequence shown here is derived from an EMBL/GenBank/DDBJ whole genome shotgun (WGS) entry which is preliminary data.</text>
</comment>
<evidence type="ECO:0000259" key="3">
    <source>
        <dbReference type="Pfam" id="PF22879"/>
    </source>
</evidence>
<protein>
    <submittedName>
        <fullName evidence="4">Abortive phage infection</fullName>
    </submittedName>
</protein>
<dbReference type="InterPro" id="IPR055101">
    <property type="entry name" value="AIPR_N"/>
</dbReference>
<dbReference type="OrthoDB" id="9806213at2"/>
<evidence type="ECO:0000313" key="5">
    <source>
        <dbReference type="Proteomes" id="UP000218399"/>
    </source>
</evidence>
<dbReference type="Pfam" id="PF22879">
    <property type="entry name" value="AIPR_N"/>
    <property type="match status" value="1"/>
</dbReference>
<dbReference type="AlphaFoldDB" id="A0A2A2EH01"/>
<dbReference type="Proteomes" id="UP000218399">
    <property type="component" value="Unassembled WGS sequence"/>
</dbReference>
<reference evidence="4 5" key="1">
    <citation type="journal article" date="2017" name="ISME J.">
        <title>Unveiling bifidobacterial biogeography across the mammalian branch of the tree of life.</title>
        <authorList>
            <person name="Milani C."/>
            <person name="Mangifesta M."/>
            <person name="Mancabelli L."/>
            <person name="Lugli G.A."/>
            <person name="James K."/>
            <person name="Duranti S."/>
            <person name="Turroni F."/>
            <person name="Ferrario C."/>
            <person name="Ossiprandi M.C."/>
            <person name="van Sinderen D."/>
            <person name="Ventura M."/>
        </authorList>
    </citation>
    <scope>NUCLEOTIDE SEQUENCE [LARGE SCALE GENOMIC DNA]</scope>
    <source>
        <strain evidence="5">Ham19E</strain>
    </source>
</reference>
<proteinExistence type="predicted"/>
<evidence type="ECO:0000256" key="1">
    <source>
        <dbReference type="SAM" id="MobiDB-lite"/>
    </source>
</evidence>
<evidence type="ECO:0000259" key="2">
    <source>
        <dbReference type="Pfam" id="PF10592"/>
    </source>
</evidence>
<dbReference type="Pfam" id="PF10592">
    <property type="entry name" value="AIPR"/>
    <property type="match status" value="1"/>
</dbReference>
<evidence type="ECO:0000313" key="4">
    <source>
        <dbReference type="EMBL" id="PAU68281.1"/>
    </source>
</evidence>
<feature type="domain" description="Abortive infection phage resistance protein N-terminal" evidence="3">
    <location>
        <begin position="30"/>
        <end position="195"/>
    </location>
</feature>
<dbReference type="InterPro" id="IPR018891">
    <property type="entry name" value="AIPR_C"/>
</dbReference>
<gene>
    <name evidence="4" type="ORF">B1526_0466</name>
</gene>
<sequence length="752" mass="85382">MESLEEYHHDLVEQVQNYAAEEELLDQEAFFNVACELLRNNDVIAEYAPAPYFFHGQGSSNFMMVDGYDFSSYDQDESIVIIGCDNDYSIHQNKELPTIQTLEYKRSLQGMRNFVISALKGTFLEQAEESSEVYGLAQFMHEHKDSIRRVRLYYITDREFTGRDAGIQPVQDIYSPTKKEGGIGIEAHLWDLARLRDAAEITGSSENLVVHLDNPGVPAVHAPVVDTSMKTYLLFLTGDVLAKLYQEYGSKLMESNVRSFLSMRGKINKGIRNTILEAPNRFVAYNNGLTATASNVEFNTLGNITSITDLQIVNGGQTTASIYYTGNTSSNAELEKVVIPVKLVVVDPTESRNLIPDISRFTNSQNKVAEADFSANSEFQVKLEQISRTVLTPLVAGKRQTRWYYERVRGQYDVEKSRLQGAQRKQFTEANPTRQRIKMVDAAKYLMCWQGFPEIASLGSQKCFAKFAIETNDKKIISQVDKDYFKELVCKRIIFDTTHRNIKKMNWYLGAYQMNIAEYAIAKYSYDLYRAGLQCNFSEIWNAQSIGPEMLGHLMRAAKQASDVINDPSRPVTNCSEWAKHTECWEQLKTFPSCLTPDTANPNPTHPKPIEPEKKDDPLGPSHQTPHRQRQSTITQQTAPVTAPLHRQSQSLATTESQEKVIALSSSSSTVQSESWSVDDKRSYLQKIPSQNWNIFMRWRERNSNNTQQDLAALGKLERSVELTDAEVELLWDLRSKAIRRGFAASILSPRK</sequence>
<organism evidence="4 5">
    <name type="scientific">Bifidobacterium criceti</name>
    <dbReference type="NCBI Taxonomy" id="1960969"/>
    <lineage>
        <taxon>Bacteria</taxon>
        <taxon>Bacillati</taxon>
        <taxon>Actinomycetota</taxon>
        <taxon>Actinomycetes</taxon>
        <taxon>Bifidobacteriales</taxon>
        <taxon>Bifidobacteriaceae</taxon>
        <taxon>Bifidobacterium</taxon>
    </lineage>
</organism>
<feature type="domain" description="Abortive phage infection protein C-terminal" evidence="2">
    <location>
        <begin position="254"/>
        <end position="568"/>
    </location>
</feature>
<dbReference type="EMBL" id="MVOH01000006">
    <property type="protein sequence ID" value="PAU68281.1"/>
    <property type="molecule type" value="Genomic_DNA"/>
</dbReference>